<accession>A0A8S1XEZ2</accession>
<comment type="caution">
    <text evidence="2">The sequence shown here is derived from an EMBL/GenBank/DDBJ whole genome shotgun (WGS) entry which is preliminary data.</text>
</comment>
<dbReference type="EMBL" id="CAJJDP010000120">
    <property type="protein sequence ID" value="CAD8199816.1"/>
    <property type="molecule type" value="Genomic_DNA"/>
</dbReference>
<keyword evidence="1" id="KW-0812">Transmembrane</keyword>
<dbReference type="Proteomes" id="UP000683925">
    <property type="component" value="Unassembled WGS sequence"/>
</dbReference>
<reference evidence="2" key="1">
    <citation type="submission" date="2021-01" db="EMBL/GenBank/DDBJ databases">
        <authorList>
            <consortium name="Genoscope - CEA"/>
            <person name="William W."/>
        </authorList>
    </citation>
    <scope>NUCLEOTIDE SEQUENCE</scope>
</reference>
<evidence type="ECO:0000313" key="2">
    <source>
        <dbReference type="EMBL" id="CAD8199816.1"/>
    </source>
</evidence>
<keyword evidence="1" id="KW-1133">Transmembrane helix</keyword>
<gene>
    <name evidence="2" type="ORF">POCTA_138.1.T1200136</name>
</gene>
<evidence type="ECO:0000313" key="3">
    <source>
        <dbReference type="Proteomes" id="UP000683925"/>
    </source>
</evidence>
<evidence type="ECO:0000256" key="1">
    <source>
        <dbReference type="SAM" id="Phobius"/>
    </source>
</evidence>
<protein>
    <recommendedName>
        <fullName evidence="4">Cache domain-containing protein</fullName>
    </recommendedName>
</protein>
<dbReference type="OrthoDB" id="300432at2759"/>
<keyword evidence="3" id="KW-1185">Reference proteome</keyword>
<keyword evidence="1" id="KW-0472">Membrane</keyword>
<feature type="transmembrane region" description="Helical" evidence="1">
    <location>
        <begin position="25"/>
        <end position="46"/>
    </location>
</feature>
<feature type="transmembrane region" description="Helical" evidence="1">
    <location>
        <begin position="413"/>
        <end position="434"/>
    </location>
</feature>
<evidence type="ECO:0008006" key="4">
    <source>
        <dbReference type="Google" id="ProtNLM"/>
    </source>
</evidence>
<feature type="transmembrane region" description="Helical" evidence="1">
    <location>
        <begin position="371"/>
        <end position="392"/>
    </location>
</feature>
<sequence>MKRENKENLTHNFSCLKHLKLKNQLLILISFLIILIVTYVVCASYIHSTFVQFYFTQSSEEIYSKLSSAFITTQLYKYQSYFNSLLNTNGQTLVSVFQLYNYLKKKNRSQPSPLNPQFNMLYGGDGDNIPQHIISGNKISYYNSTISFICYTNKTKFNDPFTDEEILNIKTQEQMQAFGPIIHKGKTTFQSLLSVYIKTDNILMTYPCLQRHDIDKYIPESRGWYIEATRNFNNHVPYDKYNYSLASPYLLFQSASIGLSMAMPLVDKNLELIGSAAFDLIPSMLIANLIQQFGQDFTSIYLVSLDGIMILHPYKITSQQLPLYFYNTSITGFTEDDWISLNSVTISSSCKNQTSQKELNCLFNSFYNQDMFVSMQTISSFNISIVVLISSSEFNKFQENYNDDLIQQLTTRFYISVIQLISVFLFLCLVIYFITNQLFHPIETIIEFTISKIQKRSYQPKMISNLLQHFLSVQIAELYQSCNNFYKLLERLSFTKSSQCEQIENLQYPTLEEIYFLSNRINFKHLKCYSQKTSQKSLEHYYLIKNIVRSAFKSGKKNCE</sequence>
<proteinExistence type="predicted"/>
<name>A0A8S1XEZ2_PAROT</name>
<organism evidence="2 3">
    <name type="scientific">Paramecium octaurelia</name>
    <dbReference type="NCBI Taxonomy" id="43137"/>
    <lineage>
        <taxon>Eukaryota</taxon>
        <taxon>Sar</taxon>
        <taxon>Alveolata</taxon>
        <taxon>Ciliophora</taxon>
        <taxon>Intramacronucleata</taxon>
        <taxon>Oligohymenophorea</taxon>
        <taxon>Peniculida</taxon>
        <taxon>Parameciidae</taxon>
        <taxon>Paramecium</taxon>
    </lineage>
</organism>
<dbReference type="AlphaFoldDB" id="A0A8S1XEZ2"/>
<dbReference type="OMA" id="TISFICY"/>